<feature type="region of interest" description="Disordered" evidence="10">
    <location>
        <begin position="1"/>
        <end position="20"/>
    </location>
</feature>
<evidence type="ECO:0000256" key="7">
    <source>
        <dbReference type="ARBA" id="ARBA00023242"/>
    </source>
</evidence>
<keyword evidence="4" id="KW-0805">Transcription regulation</keyword>
<dbReference type="OMA" id="KHPDENC"/>
<dbReference type="PANTHER" id="PTHR43874:SF146">
    <property type="entry name" value="TWO-COMPONENT RESPONSE REGULATOR-LIKE APRR9"/>
    <property type="match status" value="1"/>
</dbReference>
<dbReference type="STRING" id="3914.A0A0L9VR25"/>
<dbReference type="PROSITE" id="PS51017">
    <property type="entry name" value="CCT"/>
    <property type="match status" value="1"/>
</dbReference>
<keyword evidence="6" id="KW-0804">Transcription</keyword>
<reference evidence="14" key="1">
    <citation type="journal article" date="2015" name="Proc. Natl. Acad. Sci. U.S.A.">
        <title>Genome sequencing of adzuki bean (Vigna angularis) provides insight into high starch and low fat accumulation and domestication.</title>
        <authorList>
            <person name="Yang K."/>
            <person name="Tian Z."/>
            <person name="Chen C."/>
            <person name="Luo L."/>
            <person name="Zhao B."/>
            <person name="Wang Z."/>
            <person name="Yu L."/>
            <person name="Li Y."/>
            <person name="Sun Y."/>
            <person name="Li W."/>
            <person name="Chen Y."/>
            <person name="Li Y."/>
            <person name="Zhang Y."/>
            <person name="Ai D."/>
            <person name="Zhao J."/>
            <person name="Shang C."/>
            <person name="Ma Y."/>
            <person name="Wu B."/>
            <person name="Wang M."/>
            <person name="Gao L."/>
            <person name="Sun D."/>
            <person name="Zhang P."/>
            <person name="Guo F."/>
            <person name="Wang W."/>
            <person name="Li Y."/>
            <person name="Wang J."/>
            <person name="Varshney R.K."/>
            <person name="Wang J."/>
            <person name="Ling H.Q."/>
            <person name="Wan P."/>
        </authorList>
    </citation>
    <scope>NUCLEOTIDE SEQUENCE</scope>
    <source>
        <strain evidence="14">cv. Jingnong 6</strain>
    </source>
</reference>
<feature type="domain" description="CCT" evidence="12">
    <location>
        <begin position="638"/>
        <end position="680"/>
    </location>
</feature>
<name>A0A0L9VR25_PHAAN</name>
<evidence type="ECO:0000256" key="6">
    <source>
        <dbReference type="ARBA" id="ARBA00023163"/>
    </source>
</evidence>
<feature type="compositionally biased region" description="Low complexity" evidence="10">
    <location>
        <begin position="520"/>
        <end position="531"/>
    </location>
</feature>
<dbReference type="InterPro" id="IPR001789">
    <property type="entry name" value="Sig_transdc_resp-reg_receiver"/>
</dbReference>
<proteinExistence type="inferred from homology"/>
<accession>A0A0L9VR25</accession>
<evidence type="ECO:0000256" key="5">
    <source>
        <dbReference type="ARBA" id="ARBA00023108"/>
    </source>
</evidence>
<dbReference type="Pfam" id="PF06203">
    <property type="entry name" value="CCT"/>
    <property type="match status" value="1"/>
</dbReference>
<feature type="compositionally biased region" description="Basic and acidic residues" evidence="10">
    <location>
        <begin position="195"/>
        <end position="204"/>
    </location>
</feature>
<evidence type="ECO:0000256" key="10">
    <source>
        <dbReference type="SAM" id="MobiDB-lite"/>
    </source>
</evidence>
<keyword evidence="5" id="KW-0090">Biological rhythms</keyword>
<evidence type="ECO:0008006" key="15">
    <source>
        <dbReference type="Google" id="ProtNLM"/>
    </source>
</evidence>
<evidence type="ECO:0000256" key="8">
    <source>
        <dbReference type="PROSITE-ProRule" id="PRU00169"/>
    </source>
</evidence>
<dbReference type="GO" id="GO:0000160">
    <property type="term" value="P:phosphorelay signal transduction system"/>
    <property type="evidence" value="ECO:0007669"/>
    <property type="project" value="UniProtKB-KW"/>
</dbReference>
<feature type="domain" description="Response regulatory" evidence="11">
    <location>
        <begin position="36"/>
        <end position="154"/>
    </location>
</feature>
<dbReference type="SMART" id="SM00448">
    <property type="entry name" value="REC"/>
    <property type="match status" value="1"/>
</dbReference>
<feature type="region of interest" description="Disordered" evidence="10">
    <location>
        <begin position="165"/>
        <end position="204"/>
    </location>
</feature>
<feature type="region of interest" description="Disordered" evidence="10">
    <location>
        <begin position="512"/>
        <end position="542"/>
    </location>
</feature>
<evidence type="ECO:0000259" key="11">
    <source>
        <dbReference type="PROSITE" id="PS50110"/>
    </source>
</evidence>
<dbReference type="InterPro" id="IPR010402">
    <property type="entry name" value="CCT_domain"/>
</dbReference>
<dbReference type="Proteomes" id="UP000053144">
    <property type="component" value="Chromosome 11"/>
</dbReference>
<dbReference type="InterPro" id="IPR045279">
    <property type="entry name" value="ARR-like"/>
</dbReference>
<evidence type="ECO:0000256" key="3">
    <source>
        <dbReference type="ARBA" id="ARBA00023012"/>
    </source>
</evidence>
<dbReference type="PANTHER" id="PTHR43874">
    <property type="entry name" value="TWO-COMPONENT RESPONSE REGULATOR"/>
    <property type="match status" value="1"/>
</dbReference>
<evidence type="ECO:0000313" key="14">
    <source>
        <dbReference type="Proteomes" id="UP000053144"/>
    </source>
</evidence>
<dbReference type="GO" id="GO:0005634">
    <property type="term" value="C:nucleus"/>
    <property type="evidence" value="ECO:0007669"/>
    <property type="project" value="UniProtKB-SubCell"/>
</dbReference>
<feature type="region of interest" description="Disordered" evidence="10">
    <location>
        <begin position="619"/>
        <end position="639"/>
    </location>
</feature>
<feature type="compositionally biased region" description="Polar residues" evidence="10">
    <location>
        <begin position="165"/>
        <end position="175"/>
    </location>
</feature>
<feature type="compositionally biased region" description="Polar residues" evidence="10">
    <location>
        <begin position="1"/>
        <end position="18"/>
    </location>
</feature>
<gene>
    <name evidence="13" type="ORF">LR48_Vigan11g024100</name>
</gene>
<dbReference type="EMBL" id="CM003381">
    <property type="protein sequence ID" value="KOM57209.1"/>
    <property type="molecule type" value="Genomic_DNA"/>
</dbReference>
<evidence type="ECO:0000256" key="4">
    <source>
        <dbReference type="ARBA" id="ARBA00023015"/>
    </source>
</evidence>
<dbReference type="SUPFAM" id="SSF52172">
    <property type="entry name" value="CheY-like"/>
    <property type="match status" value="1"/>
</dbReference>
<comment type="subcellular location">
    <subcellularLocation>
        <location evidence="1 9">Nucleus</location>
    </subcellularLocation>
</comment>
<protein>
    <recommendedName>
        <fullName evidence="15">Response regulatory domain-containing protein</fullName>
    </recommendedName>
</protein>
<dbReference type="AlphaFoldDB" id="A0A0L9VR25"/>
<dbReference type="Gramene" id="KOM57209">
    <property type="protein sequence ID" value="KOM57209"/>
    <property type="gene ID" value="LR48_Vigan11g024100"/>
</dbReference>
<dbReference type="PROSITE" id="PS50110">
    <property type="entry name" value="RESPONSE_REGULATORY"/>
    <property type="match status" value="1"/>
</dbReference>
<evidence type="ECO:0000259" key="12">
    <source>
        <dbReference type="PROSITE" id="PS51017"/>
    </source>
</evidence>
<dbReference type="GO" id="GO:0048511">
    <property type="term" value="P:rhythmic process"/>
    <property type="evidence" value="ECO:0007669"/>
    <property type="project" value="UniProtKB-KW"/>
</dbReference>
<evidence type="ECO:0000256" key="1">
    <source>
        <dbReference type="ARBA" id="ARBA00004123"/>
    </source>
</evidence>
<dbReference type="InterPro" id="IPR011006">
    <property type="entry name" value="CheY-like_superfamily"/>
</dbReference>
<dbReference type="CDD" id="cd17582">
    <property type="entry name" value="psREC_PRR"/>
    <property type="match status" value="1"/>
</dbReference>
<sequence length="846" mass="94154">MAELSSTMQEHGTGNNGDRSAEGVQWERFLPRMVLRVLLVEADHSTRQIIAALLRKCSYTVIAVPDGLKAWELLKKNASELDLIITEVDLPAISGFSLLSLIMEHEICKNIPVIMMSSHDSVSMVLKCMLKGAADFLIKPIRRNELGNLWQHVWRRHASSTPAPITTFSPKNLETASEDNSASNKSSGSVASSKENNEYSERLSEAQSTCTLPILDVYSTYVETMQDVPQLKRSKQQKIDLKYEKFTRFESESTKMDNETRDNSIIIVSDNAGCDKTFESADLRLQQDHGCADTEIEVEILKSDLGIGDSNISSELHGCSDEGVKPIKGAIDLIATFGNLPKHPDENCSFNGGNTTMFYGVTQLELSLRSDFPGSSCKQASEATEESQRLNHSNTSAFSWYSNSKLVHPLFRTPSITSAEVNNPSWDSHESHKLSRTTSGNCCQYGGSNKNLENMIGTVIDQYGQVKPKLSNSQCGMLPVSGVVSDLKSKGHGNVFTSVFYATSGTHPVWSPKPVCQNESSPFPTSTSSQSNPESHNSDQYHEYSNDATCLNQNVKEDTDLDQARRDSPAADQSAGNSLCHDASYHVNSSAYGSMDSGNDGHATSAIVSKNNPEVFSDSVCHNYDGSRGTESHHTSQREAALTKFRLKRKERCFEKKVRYQSRKRLAEQRPRVKGQFVRQVHNDHPVADAGGLAVGWFGFCVLVESVYREALDKLPYLFQFATITDINSLFTRYIAISAKVRLHTCKSPCHLEGGGNLGEYMNYGLNTVWFPRMFMFMFYSFLSSSLMKRLERSLSEMPNVNGHKDKESSFIVATWWTIDCGCGYIDIEEWSLMKPAHGLVQEKHQ</sequence>
<feature type="compositionally biased region" description="Low complexity" evidence="10">
    <location>
        <begin position="178"/>
        <end position="194"/>
    </location>
</feature>
<keyword evidence="3" id="KW-0902">Two-component regulatory system</keyword>
<dbReference type="GO" id="GO:0009736">
    <property type="term" value="P:cytokinin-activated signaling pathway"/>
    <property type="evidence" value="ECO:0007669"/>
    <property type="project" value="InterPro"/>
</dbReference>
<feature type="compositionally biased region" description="Basic and acidic residues" evidence="10">
    <location>
        <begin position="628"/>
        <end position="637"/>
    </location>
</feature>
<keyword evidence="7 9" id="KW-0539">Nucleus</keyword>
<evidence type="ECO:0000313" key="13">
    <source>
        <dbReference type="EMBL" id="KOM57209.1"/>
    </source>
</evidence>
<dbReference type="Pfam" id="PF00072">
    <property type="entry name" value="Response_reg"/>
    <property type="match status" value="1"/>
</dbReference>
<organism evidence="13 14">
    <name type="scientific">Phaseolus angularis</name>
    <name type="common">Azuki bean</name>
    <name type="synonym">Vigna angularis</name>
    <dbReference type="NCBI Taxonomy" id="3914"/>
    <lineage>
        <taxon>Eukaryota</taxon>
        <taxon>Viridiplantae</taxon>
        <taxon>Streptophyta</taxon>
        <taxon>Embryophyta</taxon>
        <taxon>Tracheophyta</taxon>
        <taxon>Spermatophyta</taxon>
        <taxon>Magnoliopsida</taxon>
        <taxon>eudicotyledons</taxon>
        <taxon>Gunneridae</taxon>
        <taxon>Pentapetalae</taxon>
        <taxon>rosids</taxon>
        <taxon>fabids</taxon>
        <taxon>Fabales</taxon>
        <taxon>Fabaceae</taxon>
        <taxon>Papilionoideae</taxon>
        <taxon>50 kb inversion clade</taxon>
        <taxon>NPAAA clade</taxon>
        <taxon>indigoferoid/millettioid clade</taxon>
        <taxon>Phaseoleae</taxon>
        <taxon>Vigna</taxon>
    </lineage>
</organism>
<evidence type="ECO:0000256" key="2">
    <source>
        <dbReference type="ARBA" id="ARBA00010330"/>
    </source>
</evidence>
<evidence type="ECO:0000256" key="9">
    <source>
        <dbReference type="PROSITE-ProRule" id="PRU00357"/>
    </source>
</evidence>
<comment type="caution">
    <text evidence="8">Lacks conserved residue(s) required for the propagation of feature annotation.</text>
</comment>
<dbReference type="Gene3D" id="3.40.50.2300">
    <property type="match status" value="1"/>
</dbReference>
<comment type="similarity">
    <text evidence="2">Belongs to the ARR-like family.</text>
</comment>